<evidence type="ECO:0000313" key="2">
    <source>
        <dbReference type="EMBL" id="MFC4105366.1"/>
    </source>
</evidence>
<accession>A0ABV8KH07</accession>
<dbReference type="EMBL" id="JBHSBN010000002">
    <property type="protein sequence ID" value="MFC4105366.1"/>
    <property type="molecule type" value="Genomic_DNA"/>
</dbReference>
<organism evidence="2 3">
    <name type="scientific">Micromonospora zhanjiangensis</name>
    <dbReference type="NCBI Taxonomy" id="1522057"/>
    <lineage>
        <taxon>Bacteria</taxon>
        <taxon>Bacillati</taxon>
        <taxon>Actinomycetota</taxon>
        <taxon>Actinomycetes</taxon>
        <taxon>Micromonosporales</taxon>
        <taxon>Micromonosporaceae</taxon>
        <taxon>Micromonospora</taxon>
    </lineage>
</organism>
<proteinExistence type="predicted"/>
<reference evidence="3" key="1">
    <citation type="journal article" date="2019" name="Int. J. Syst. Evol. Microbiol.">
        <title>The Global Catalogue of Microorganisms (GCM) 10K type strain sequencing project: providing services to taxonomists for standard genome sequencing and annotation.</title>
        <authorList>
            <consortium name="The Broad Institute Genomics Platform"/>
            <consortium name="The Broad Institute Genome Sequencing Center for Infectious Disease"/>
            <person name="Wu L."/>
            <person name="Ma J."/>
        </authorList>
    </citation>
    <scope>NUCLEOTIDE SEQUENCE [LARGE SCALE GENOMIC DNA]</scope>
    <source>
        <strain evidence="3">2902at01</strain>
    </source>
</reference>
<dbReference type="Pfam" id="PF13560">
    <property type="entry name" value="HTH_31"/>
    <property type="match status" value="1"/>
</dbReference>
<dbReference type="RefSeq" id="WP_377542404.1">
    <property type="nucleotide sequence ID" value="NZ_JBHSBN010000002.1"/>
</dbReference>
<keyword evidence="3" id="KW-1185">Reference proteome</keyword>
<dbReference type="Proteomes" id="UP001595868">
    <property type="component" value="Unassembled WGS sequence"/>
</dbReference>
<dbReference type="PROSITE" id="PS50943">
    <property type="entry name" value="HTH_CROC1"/>
    <property type="match status" value="1"/>
</dbReference>
<evidence type="ECO:0000259" key="1">
    <source>
        <dbReference type="PROSITE" id="PS50943"/>
    </source>
</evidence>
<dbReference type="SMART" id="SM00530">
    <property type="entry name" value="HTH_XRE"/>
    <property type="match status" value="1"/>
</dbReference>
<dbReference type="Gene3D" id="1.10.260.40">
    <property type="entry name" value="lambda repressor-like DNA-binding domains"/>
    <property type="match status" value="1"/>
</dbReference>
<dbReference type="SUPFAM" id="SSF47413">
    <property type="entry name" value="lambda repressor-like DNA-binding domains"/>
    <property type="match status" value="1"/>
</dbReference>
<gene>
    <name evidence="2" type="ORF">ACFOX0_05350</name>
</gene>
<dbReference type="CDD" id="cd00093">
    <property type="entry name" value="HTH_XRE"/>
    <property type="match status" value="1"/>
</dbReference>
<feature type="domain" description="HTH cro/C1-type" evidence="1">
    <location>
        <begin position="18"/>
        <end position="73"/>
    </location>
</feature>
<evidence type="ECO:0000313" key="3">
    <source>
        <dbReference type="Proteomes" id="UP001595868"/>
    </source>
</evidence>
<comment type="caution">
    <text evidence="2">The sequence shown here is derived from an EMBL/GenBank/DDBJ whole genome shotgun (WGS) entry which is preliminary data.</text>
</comment>
<sequence length="437" mass="45186">MTAPGRADRVELPIGRRVARLRTRLGMSQQVFADRMGRSVSWVDKVERGVRRLDRLSVIEAVAATLGVTPEVLLDRDDTREPVAGVGVAVERVRAALVCYDPAGTARDAASPAGADLVKRVGYGWAAYRHAQYPQVLGMLPDLLTDARHARGATGSGPAAGPLARAYRLTAQVLVKLGEMELAWLAADRAISTAADPRGAALAVVPLAQTLRALDRGRLAMSVTITTAHRLCPAPSDGSLPADPALVGTLLVQAALAAADCGDVSAAHELVARAGDVAHAEQPGHDSRAAGIAHAAQPGHDSHALGVTQAEQPGRGTGDDELVFGIDVVHLACALVAARLGDNEAAIAAHLRVTTGGAWSRLPAEHRAAHLIDISRAYLNGGDHRAAGHALVTADRVAPAETRLRPAARAALTAVLNAGPPRADVAGLAATVGLARP</sequence>
<dbReference type="InterPro" id="IPR010982">
    <property type="entry name" value="Lambda_DNA-bd_dom_sf"/>
</dbReference>
<dbReference type="InterPro" id="IPR001387">
    <property type="entry name" value="Cro/C1-type_HTH"/>
</dbReference>
<name>A0ABV8KH07_9ACTN</name>
<protein>
    <submittedName>
        <fullName evidence="2">Helix-turn-helix domain-containing protein</fullName>
    </submittedName>
</protein>